<evidence type="ECO:0000313" key="1">
    <source>
        <dbReference type="EMBL" id="KAI4332315.1"/>
    </source>
</evidence>
<dbReference type="Proteomes" id="UP000828941">
    <property type="component" value="Chromosome 7"/>
</dbReference>
<proteinExistence type="predicted"/>
<reference evidence="1 2" key="1">
    <citation type="journal article" date="2022" name="DNA Res.">
        <title>Chromosomal-level genome assembly of the orchid tree Bauhinia variegata (Leguminosae; Cercidoideae) supports the allotetraploid origin hypothesis of Bauhinia.</title>
        <authorList>
            <person name="Zhong Y."/>
            <person name="Chen Y."/>
            <person name="Zheng D."/>
            <person name="Pang J."/>
            <person name="Liu Y."/>
            <person name="Luo S."/>
            <person name="Meng S."/>
            <person name="Qian L."/>
            <person name="Wei D."/>
            <person name="Dai S."/>
            <person name="Zhou R."/>
        </authorList>
    </citation>
    <scope>NUCLEOTIDE SEQUENCE [LARGE SCALE GENOMIC DNA]</scope>
    <source>
        <strain evidence="1">BV-YZ2020</strain>
    </source>
</reference>
<dbReference type="EMBL" id="CM039432">
    <property type="protein sequence ID" value="KAI4332315.1"/>
    <property type="molecule type" value="Genomic_DNA"/>
</dbReference>
<name>A0ACB9NC97_BAUVA</name>
<gene>
    <name evidence="1" type="ORF">L6164_017237</name>
</gene>
<keyword evidence="2" id="KW-1185">Reference proteome</keyword>
<accession>A0ACB9NC97</accession>
<comment type="caution">
    <text evidence="1">The sequence shown here is derived from an EMBL/GenBank/DDBJ whole genome shotgun (WGS) entry which is preliminary data.</text>
</comment>
<sequence length="325" mass="36393">MASETKPWLMLLLFAATCLQHCVHGWPQVPCLFIFGDSSSDSGNNNYLPGPYKADFPPYGVDFPKGATGRFNNGKTTIDRIGELLGIRDFIPPFADYIKPFPNPHASDVYFGVNYATVGGGIDDQTGANLLKIYGLTDQINQHKSVYFQIAAALKSEAKAREHLNQCLYYSDIGTNDYAMNYFDTDKYSTIVKYTPQQWAKLLLRKYHKHLKDLHDYGARKFALSGLGLLGCRPNLLDSKGECNQEINNAVQLFNGGLRSLVDKLNEEYSDSKFIYVNYAAIQSSVFPDFKTDAACCETEEEFGGCIREGTYYKLQQRAEASTMA</sequence>
<evidence type="ECO:0000313" key="2">
    <source>
        <dbReference type="Proteomes" id="UP000828941"/>
    </source>
</evidence>
<organism evidence="1 2">
    <name type="scientific">Bauhinia variegata</name>
    <name type="common">Purple orchid tree</name>
    <name type="synonym">Phanera variegata</name>
    <dbReference type="NCBI Taxonomy" id="167791"/>
    <lineage>
        <taxon>Eukaryota</taxon>
        <taxon>Viridiplantae</taxon>
        <taxon>Streptophyta</taxon>
        <taxon>Embryophyta</taxon>
        <taxon>Tracheophyta</taxon>
        <taxon>Spermatophyta</taxon>
        <taxon>Magnoliopsida</taxon>
        <taxon>eudicotyledons</taxon>
        <taxon>Gunneridae</taxon>
        <taxon>Pentapetalae</taxon>
        <taxon>rosids</taxon>
        <taxon>fabids</taxon>
        <taxon>Fabales</taxon>
        <taxon>Fabaceae</taxon>
        <taxon>Cercidoideae</taxon>
        <taxon>Cercideae</taxon>
        <taxon>Bauhiniinae</taxon>
        <taxon>Bauhinia</taxon>
    </lineage>
</organism>
<protein>
    <submittedName>
        <fullName evidence="1">Uncharacterized protein</fullName>
    </submittedName>
</protein>